<dbReference type="CDD" id="cd00009">
    <property type="entry name" value="AAA"/>
    <property type="match status" value="1"/>
</dbReference>
<evidence type="ECO:0000313" key="13">
    <source>
        <dbReference type="Proteomes" id="UP000013520"/>
    </source>
</evidence>
<dbReference type="Gene3D" id="3.30.450.20">
    <property type="entry name" value="PAS domain"/>
    <property type="match status" value="1"/>
</dbReference>
<dbReference type="SMART" id="SM00382">
    <property type="entry name" value="AAA"/>
    <property type="match status" value="1"/>
</dbReference>
<dbReference type="EMBL" id="CP003273">
    <property type="protein sequence ID" value="AGL03204.1"/>
    <property type="molecule type" value="Genomic_DNA"/>
</dbReference>
<dbReference type="Gene3D" id="1.10.10.60">
    <property type="entry name" value="Homeodomain-like"/>
    <property type="match status" value="1"/>
</dbReference>
<dbReference type="SUPFAM" id="SSF55785">
    <property type="entry name" value="PYP-like sensor domain (PAS domain)"/>
    <property type="match status" value="1"/>
</dbReference>
<dbReference type="Gene3D" id="3.40.50.300">
    <property type="entry name" value="P-loop containing nucleotide triphosphate hydrolases"/>
    <property type="match status" value="1"/>
</dbReference>
<dbReference type="PROSITE" id="PS50045">
    <property type="entry name" value="SIGMA54_INTERACT_4"/>
    <property type="match status" value="1"/>
</dbReference>
<dbReference type="SUPFAM" id="SSF46689">
    <property type="entry name" value="Homeodomain-like"/>
    <property type="match status" value="1"/>
</dbReference>
<dbReference type="PANTHER" id="PTHR32071:SF57">
    <property type="entry name" value="C4-DICARBOXYLATE TRANSPORT TRANSCRIPTIONAL REGULATORY PROTEIN DCTD"/>
    <property type="match status" value="1"/>
</dbReference>
<dbReference type="Pfam" id="PF18024">
    <property type="entry name" value="HTH_50"/>
    <property type="match status" value="1"/>
</dbReference>
<dbReference type="InterPro" id="IPR027417">
    <property type="entry name" value="P-loop_NTPase"/>
</dbReference>
<evidence type="ECO:0000256" key="3">
    <source>
        <dbReference type="ARBA" id="ARBA00022840"/>
    </source>
</evidence>
<dbReference type="InterPro" id="IPR000700">
    <property type="entry name" value="PAS-assoc_C"/>
</dbReference>
<protein>
    <recommendedName>
        <fullName evidence="7">HTH-type transcriptional regulatory protein TyrR</fullName>
    </recommendedName>
</protein>
<evidence type="ECO:0000259" key="9">
    <source>
        <dbReference type="PROSITE" id="PS50045"/>
    </source>
</evidence>
<dbReference type="PANTHER" id="PTHR32071">
    <property type="entry name" value="TRANSCRIPTIONAL REGULATORY PROTEIN"/>
    <property type="match status" value="1"/>
</dbReference>
<dbReference type="FunFam" id="3.40.50.300:FF:000006">
    <property type="entry name" value="DNA-binding transcriptional regulator NtrC"/>
    <property type="match status" value="1"/>
</dbReference>
<dbReference type="InterPro" id="IPR058031">
    <property type="entry name" value="AAA_lid_NorR"/>
</dbReference>
<dbReference type="InterPro" id="IPR009057">
    <property type="entry name" value="Homeodomain-like_sf"/>
</dbReference>
<reference evidence="12 13" key="1">
    <citation type="submission" date="2012-01" db="EMBL/GenBank/DDBJ databases">
        <title>Complete sequence of Desulfotomaculum gibsoniae DSM 7213.</title>
        <authorList>
            <consortium name="US DOE Joint Genome Institute"/>
            <person name="Lucas S."/>
            <person name="Han J."/>
            <person name="Lapidus A."/>
            <person name="Cheng J.-F."/>
            <person name="Goodwin L."/>
            <person name="Pitluck S."/>
            <person name="Peters L."/>
            <person name="Ovchinnikova G."/>
            <person name="Teshima H."/>
            <person name="Detter J.C."/>
            <person name="Han C."/>
            <person name="Tapia R."/>
            <person name="Land M."/>
            <person name="Hauser L."/>
            <person name="Kyrpides N."/>
            <person name="Ivanova N."/>
            <person name="Pagani I."/>
            <person name="Parshina S."/>
            <person name="Plugge C."/>
            <person name="Muyzer G."/>
            <person name="Kuever J."/>
            <person name="Ivanova A."/>
            <person name="Nazina T."/>
            <person name="Klenk H.-P."/>
            <person name="Brambilla E."/>
            <person name="Spring S."/>
            <person name="Stams A.F."/>
            <person name="Woyke T."/>
        </authorList>
    </citation>
    <scope>NUCLEOTIDE SEQUENCE [LARGE SCALE GENOMIC DNA]</scope>
    <source>
        <strain evidence="12 13">DSM 7213</strain>
    </source>
</reference>
<dbReference type="InterPro" id="IPR013767">
    <property type="entry name" value="PAS_fold"/>
</dbReference>
<dbReference type="SUPFAM" id="SSF52540">
    <property type="entry name" value="P-loop containing nucleoside triphosphate hydrolases"/>
    <property type="match status" value="1"/>
</dbReference>
<dbReference type="PROSITE" id="PS50112">
    <property type="entry name" value="PAS"/>
    <property type="match status" value="1"/>
</dbReference>
<feature type="domain" description="PAS" evidence="10">
    <location>
        <begin position="1"/>
        <end position="43"/>
    </location>
</feature>
<dbReference type="CDD" id="cd00130">
    <property type="entry name" value="PAS"/>
    <property type="match status" value="1"/>
</dbReference>
<evidence type="ECO:0000256" key="7">
    <source>
        <dbReference type="ARBA" id="ARBA00029500"/>
    </source>
</evidence>
<feature type="domain" description="Sigma-54 factor interaction" evidence="9">
    <location>
        <begin position="176"/>
        <end position="405"/>
    </location>
</feature>
<dbReference type="Gene3D" id="1.10.8.60">
    <property type="match status" value="1"/>
</dbReference>
<evidence type="ECO:0000256" key="6">
    <source>
        <dbReference type="ARBA" id="ARBA00023163"/>
    </source>
</evidence>
<evidence type="ECO:0000259" key="10">
    <source>
        <dbReference type="PROSITE" id="PS50112"/>
    </source>
</evidence>
<keyword evidence="13" id="KW-1185">Reference proteome</keyword>
<dbReference type="InterPro" id="IPR000014">
    <property type="entry name" value="PAS"/>
</dbReference>
<dbReference type="InterPro" id="IPR025944">
    <property type="entry name" value="Sigma_54_int_dom_CS"/>
</dbReference>
<dbReference type="OrthoDB" id="9803970at2"/>
<evidence type="ECO:0000256" key="2">
    <source>
        <dbReference type="ARBA" id="ARBA00022797"/>
    </source>
</evidence>
<dbReference type="RefSeq" id="WP_006524419.1">
    <property type="nucleotide sequence ID" value="NC_021184.1"/>
</dbReference>
<sequence length="488" mass="54995">MRLEDGLENVCNGILMVDASGAITYINSAARGYLNLKNKSWAGLMVSDVLPRFNFNLKNSDQEQKNQVLEVAGKTLILCSKIVFRDTDPAGLVITLSDIRELEGIIEELGSVKSLYQELKAIFDDAGRITRVVCNSRDITELTNLQQQLEDARKLVQTYREEIAQLRNASLPRDVIVAESQLMKQILETAERVAQADSTVLVEDESGVGKGLLALRIHRASRRAKGPFIVINCGAIPENLIESELFGYSAEALTGAYQEGKKGLIEMAHGGTVFLDEISELPLPLQVKILHVIQDKKIMPVGSSDYKEVNIRIIAATNKDLYKLIDEKLFREGLYYILNVVPIVIPPLRHRREDITYLINHFVRKFNEQLSTRKSINTEVMNTLIAYDWPGNIRELENLVERLMITSIGNIITAIDLPEHLNRADDSSGKNKVMVVDLCPMKDAIEQIETQLLEKAHSKYRNTYRMAEALGINQSTVVRKMKKYLVKE</sequence>
<dbReference type="InterPro" id="IPR030828">
    <property type="entry name" value="HTH_TyrR"/>
</dbReference>
<dbReference type="eggNOG" id="COG3829">
    <property type="taxonomic scope" value="Bacteria"/>
</dbReference>
<dbReference type="GO" id="GO:0003677">
    <property type="term" value="F:DNA binding"/>
    <property type="evidence" value="ECO:0007669"/>
    <property type="project" value="UniProtKB-KW"/>
</dbReference>
<evidence type="ECO:0000256" key="4">
    <source>
        <dbReference type="ARBA" id="ARBA00023015"/>
    </source>
</evidence>
<evidence type="ECO:0000259" key="11">
    <source>
        <dbReference type="PROSITE" id="PS50113"/>
    </source>
</evidence>
<keyword evidence="4" id="KW-0805">Transcription regulation</keyword>
<organism evidence="12 13">
    <name type="scientific">Desulfoscipio gibsoniae DSM 7213</name>
    <dbReference type="NCBI Taxonomy" id="767817"/>
    <lineage>
        <taxon>Bacteria</taxon>
        <taxon>Bacillati</taxon>
        <taxon>Bacillota</taxon>
        <taxon>Clostridia</taxon>
        <taxon>Eubacteriales</taxon>
        <taxon>Desulfallaceae</taxon>
        <taxon>Desulfoscipio</taxon>
    </lineage>
</organism>
<dbReference type="PROSITE" id="PS00688">
    <property type="entry name" value="SIGMA54_INTERACT_3"/>
    <property type="match status" value="1"/>
</dbReference>
<evidence type="ECO:0000256" key="1">
    <source>
        <dbReference type="ARBA" id="ARBA00022741"/>
    </source>
</evidence>
<keyword evidence="3" id="KW-0067">ATP-binding</keyword>
<dbReference type="GO" id="GO:0005524">
    <property type="term" value="F:ATP binding"/>
    <property type="evidence" value="ECO:0007669"/>
    <property type="project" value="UniProtKB-KW"/>
</dbReference>
<dbReference type="Pfam" id="PF25601">
    <property type="entry name" value="AAA_lid_14"/>
    <property type="match status" value="1"/>
</dbReference>
<keyword evidence="2" id="KW-0058">Aromatic hydrocarbons catabolism</keyword>
<dbReference type="InterPro" id="IPR025943">
    <property type="entry name" value="Sigma_54_int_dom_ATP-bd_2"/>
</dbReference>
<dbReference type="HOGENOM" id="CLU_000445_8_1_9"/>
<keyword evidence="8" id="KW-0175">Coiled coil</keyword>
<keyword evidence="1" id="KW-0547">Nucleotide-binding</keyword>
<dbReference type="KEGG" id="dgi:Desgi_3907"/>
<dbReference type="PROSITE" id="PS00676">
    <property type="entry name" value="SIGMA54_INTERACT_2"/>
    <property type="match status" value="1"/>
</dbReference>
<dbReference type="AlphaFoldDB" id="R4KKL5"/>
<dbReference type="GO" id="GO:0006355">
    <property type="term" value="P:regulation of DNA-templated transcription"/>
    <property type="evidence" value="ECO:0007669"/>
    <property type="project" value="InterPro"/>
</dbReference>
<proteinExistence type="predicted"/>
<dbReference type="Proteomes" id="UP000013520">
    <property type="component" value="Chromosome"/>
</dbReference>
<feature type="coiled-coil region" evidence="8">
    <location>
        <begin position="135"/>
        <end position="169"/>
    </location>
</feature>
<evidence type="ECO:0000256" key="5">
    <source>
        <dbReference type="ARBA" id="ARBA00023125"/>
    </source>
</evidence>
<feature type="domain" description="PAC" evidence="11">
    <location>
        <begin position="95"/>
        <end position="151"/>
    </location>
</feature>
<gene>
    <name evidence="12" type="ORF">Desgi_3907</name>
</gene>
<dbReference type="InterPro" id="IPR003593">
    <property type="entry name" value="AAA+_ATPase"/>
</dbReference>
<keyword evidence="6" id="KW-0804">Transcription</keyword>
<dbReference type="Pfam" id="PF00989">
    <property type="entry name" value="PAS"/>
    <property type="match status" value="1"/>
</dbReference>
<dbReference type="InterPro" id="IPR035965">
    <property type="entry name" value="PAS-like_dom_sf"/>
</dbReference>
<accession>R4KKL5</accession>
<keyword evidence="5 12" id="KW-0238">DNA-binding</keyword>
<name>R4KKL5_9FIRM</name>
<dbReference type="PROSITE" id="PS50113">
    <property type="entry name" value="PAC"/>
    <property type="match status" value="1"/>
</dbReference>
<dbReference type="InterPro" id="IPR002078">
    <property type="entry name" value="Sigma_54_int"/>
</dbReference>
<evidence type="ECO:0000256" key="8">
    <source>
        <dbReference type="SAM" id="Coils"/>
    </source>
</evidence>
<evidence type="ECO:0000313" key="12">
    <source>
        <dbReference type="EMBL" id="AGL03204.1"/>
    </source>
</evidence>
<dbReference type="Pfam" id="PF00158">
    <property type="entry name" value="Sigma54_activat"/>
    <property type="match status" value="1"/>
</dbReference>